<protein>
    <submittedName>
        <fullName evidence="2">Antibiotic biosynthesis monooxygenase</fullName>
    </submittedName>
</protein>
<dbReference type="AlphaFoldDB" id="A0A1G7MQI0"/>
<keyword evidence="3" id="KW-1185">Reference proteome</keyword>
<feature type="domain" description="ABM" evidence="1">
    <location>
        <begin position="29"/>
        <end position="70"/>
    </location>
</feature>
<dbReference type="GO" id="GO:0004497">
    <property type="term" value="F:monooxygenase activity"/>
    <property type="evidence" value="ECO:0007669"/>
    <property type="project" value="UniProtKB-KW"/>
</dbReference>
<dbReference type="EMBL" id="LT629690">
    <property type="protein sequence ID" value="SDF63369.1"/>
    <property type="molecule type" value="Genomic_DNA"/>
</dbReference>
<dbReference type="OrthoDB" id="120886at2"/>
<evidence type="ECO:0000313" key="2">
    <source>
        <dbReference type="EMBL" id="SDF63369.1"/>
    </source>
</evidence>
<dbReference type="RefSeq" id="WP_083345736.1">
    <property type="nucleotide sequence ID" value="NZ_LT629690.1"/>
</dbReference>
<dbReference type="InterPro" id="IPR011008">
    <property type="entry name" value="Dimeric_a/b-barrel"/>
</dbReference>
<organism evidence="2 3">
    <name type="scientific">Terriglobus roseus</name>
    <dbReference type="NCBI Taxonomy" id="392734"/>
    <lineage>
        <taxon>Bacteria</taxon>
        <taxon>Pseudomonadati</taxon>
        <taxon>Acidobacteriota</taxon>
        <taxon>Terriglobia</taxon>
        <taxon>Terriglobales</taxon>
        <taxon>Acidobacteriaceae</taxon>
        <taxon>Terriglobus</taxon>
    </lineage>
</organism>
<dbReference type="Pfam" id="PF03992">
    <property type="entry name" value="ABM"/>
    <property type="match status" value="1"/>
</dbReference>
<accession>A0A1G7MQI0</accession>
<dbReference type="InterPro" id="IPR007138">
    <property type="entry name" value="ABM_dom"/>
</dbReference>
<keyword evidence="2" id="KW-0503">Monooxygenase</keyword>
<evidence type="ECO:0000259" key="1">
    <source>
        <dbReference type="Pfam" id="PF03992"/>
    </source>
</evidence>
<keyword evidence="2" id="KW-0560">Oxidoreductase</keyword>
<reference evidence="2 3" key="1">
    <citation type="submission" date="2016-10" db="EMBL/GenBank/DDBJ databases">
        <authorList>
            <person name="de Groot N.N."/>
        </authorList>
    </citation>
    <scope>NUCLEOTIDE SEQUENCE [LARGE SCALE GENOMIC DNA]</scope>
    <source>
        <strain evidence="2 3">GAS232</strain>
    </source>
</reference>
<sequence>MHIILWEFVVPANAQENFKQAYGPEGDWARLFRRAEGYLGTELLHSQDKPDIFLTVDRWQTATHFERFQDDFAHQYRELDQKLEGISTSERKIGVFSTIDPI</sequence>
<proteinExistence type="predicted"/>
<gene>
    <name evidence="2" type="ORF">SAMN05444167_2861</name>
</gene>
<dbReference type="SUPFAM" id="SSF54909">
    <property type="entry name" value="Dimeric alpha+beta barrel"/>
    <property type="match status" value="1"/>
</dbReference>
<dbReference type="Gene3D" id="3.30.70.100">
    <property type="match status" value="1"/>
</dbReference>
<evidence type="ECO:0000313" key="3">
    <source>
        <dbReference type="Proteomes" id="UP000182427"/>
    </source>
</evidence>
<dbReference type="Proteomes" id="UP000182427">
    <property type="component" value="Chromosome I"/>
</dbReference>
<name>A0A1G7MQI0_9BACT</name>